<dbReference type="PANTHER" id="PTHR42100:SF1">
    <property type="entry name" value="OXIDOREDUCTASE 178 KDA SUBUNIT, PUTATIVE (AFU_ORTHOLOGUE AFUA_8G04320)-RELATED"/>
    <property type="match status" value="1"/>
</dbReference>
<sequence length="146" mass="16627">MSLARRALLVSVRSKPILYTQARAASSSSHDHHDHHHEDSTVYPAESFGTPFWRNVLLLSIAGVAAVQFLPEAREDVYLTRWIAMYIRPHDYWINARYAAAMEQTSHNTLTLHDAKKPRGHIFRYPQSMVQASPFLNGVGMDVVQK</sequence>
<reference evidence="1 2" key="1">
    <citation type="submission" date="2014-04" db="EMBL/GenBank/DDBJ databases">
        <authorList>
            <consortium name="DOE Joint Genome Institute"/>
            <person name="Kuo A."/>
            <person name="Gay G."/>
            <person name="Dore J."/>
            <person name="Kohler A."/>
            <person name="Nagy L.G."/>
            <person name="Floudas D."/>
            <person name="Copeland A."/>
            <person name="Barry K.W."/>
            <person name="Cichocki N."/>
            <person name="Veneault-Fourrey C."/>
            <person name="LaButti K."/>
            <person name="Lindquist E.A."/>
            <person name="Lipzen A."/>
            <person name="Lundell T."/>
            <person name="Morin E."/>
            <person name="Murat C."/>
            <person name="Sun H."/>
            <person name="Tunlid A."/>
            <person name="Henrissat B."/>
            <person name="Grigoriev I.V."/>
            <person name="Hibbett D.S."/>
            <person name="Martin F."/>
            <person name="Nordberg H.P."/>
            <person name="Cantor M.N."/>
            <person name="Hua S.X."/>
        </authorList>
    </citation>
    <scope>NUCLEOTIDE SEQUENCE [LARGE SCALE GENOMIC DNA]</scope>
    <source>
        <strain evidence="2">h7</strain>
    </source>
</reference>
<gene>
    <name evidence="1" type="ORF">M413DRAFT_441861</name>
</gene>
<dbReference type="EMBL" id="KN831772">
    <property type="protein sequence ID" value="KIM45180.1"/>
    <property type="molecule type" value="Genomic_DNA"/>
</dbReference>
<dbReference type="AlphaFoldDB" id="A0A0C3C8N5"/>
<keyword evidence="2" id="KW-1185">Reference proteome</keyword>
<dbReference type="HOGENOM" id="CLU_122036_1_0_1"/>
<name>A0A0C3C8N5_HEBCY</name>
<proteinExistence type="predicted"/>
<evidence type="ECO:0000313" key="1">
    <source>
        <dbReference type="EMBL" id="KIM45180.1"/>
    </source>
</evidence>
<dbReference type="PANTHER" id="PTHR42100">
    <property type="entry name" value="OXIDOREDUCTASE 178 KDA SUBUNIT, PUTATIVE (AFU_ORTHOLOGUE AFUA_8G04320)-RELATED"/>
    <property type="match status" value="1"/>
</dbReference>
<protein>
    <submittedName>
        <fullName evidence="1">Uncharacterized protein</fullName>
    </submittedName>
</protein>
<accession>A0A0C3C8N5</accession>
<evidence type="ECO:0000313" key="2">
    <source>
        <dbReference type="Proteomes" id="UP000053424"/>
    </source>
</evidence>
<dbReference type="Proteomes" id="UP000053424">
    <property type="component" value="Unassembled WGS sequence"/>
</dbReference>
<organism evidence="1 2">
    <name type="scientific">Hebeloma cylindrosporum</name>
    <dbReference type="NCBI Taxonomy" id="76867"/>
    <lineage>
        <taxon>Eukaryota</taxon>
        <taxon>Fungi</taxon>
        <taxon>Dikarya</taxon>
        <taxon>Basidiomycota</taxon>
        <taxon>Agaricomycotina</taxon>
        <taxon>Agaricomycetes</taxon>
        <taxon>Agaricomycetidae</taxon>
        <taxon>Agaricales</taxon>
        <taxon>Agaricineae</taxon>
        <taxon>Hymenogastraceae</taxon>
        <taxon>Hebeloma</taxon>
    </lineage>
</organism>
<dbReference type="STRING" id="686832.A0A0C3C8N5"/>
<dbReference type="OrthoDB" id="2120038at2759"/>
<reference evidence="2" key="2">
    <citation type="submission" date="2015-01" db="EMBL/GenBank/DDBJ databases">
        <title>Evolutionary Origins and Diversification of the Mycorrhizal Mutualists.</title>
        <authorList>
            <consortium name="DOE Joint Genome Institute"/>
            <consortium name="Mycorrhizal Genomics Consortium"/>
            <person name="Kohler A."/>
            <person name="Kuo A."/>
            <person name="Nagy L.G."/>
            <person name="Floudas D."/>
            <person name="Copeland A."/>
            <person name="Barry K.W."/>
            <person name="Cichocki N."/>
            <person name="Veneault-Fourrey C."/>
            <person name="LaButti K."/>
            <person name="Lindquist E.A."/>
            <person name="Lipzen A."/>
            <person name="Lundell T."/>
            <person name="Morin E."/>
            <person name="Murat C."/>
            <person name="Riley R."/>
            <person name="Ohm R."/>
            <person name="Sun H."/>
            <person name="Tunlid A."/>
            <person name="Henrissat B."/>
            <person name="Grigoriev I.V."/>
            <person name="Hibbett D.S."/>
            <person name="Martin F."/>
        </authorList>
    </citation>
    <scope>NUCLEOTIDE SEQUENCE [LARGE SCALE GENOMIC DNA]</scope>
    <source>
        <strain evidence="2">h7</strain>
    </source>
</reference>
<dbReference type="InterPro" id="IPR034444">
    <property type="entry name" value="Nuo17.8"/>
</dbReference>
<dbReference type="GO" id="GO:0005739">
    <property type="term" value="C:mitochondrion"/>
    <property type="evidence" value="ECO:0007669"/>
    <property type="project" value="InterPro"/>
</dbReference>